<protein>
    <recommendedName>
        <fullName evidence="1">Pectinesterase inhibitor domain-containing protein</fullName>
    </recommendedName>
</protein>
<dbReference type="Pfam" id="PF04043">
    <property type="entry name" value="PMEI"/>
    <property type="match status" value="1"/>
</dbReference>
<feature type="domain" description="Pectinesterase inhibitor" evidence="1">
    <location>
        <begin position="12"/>
        <end position="65"/>
    </location>
</feature>
<dbReference type="InterPro" id="IPR035513">
    <property type="entry name" value="Invertase/methylesterase_inhib"/>
</dbReference>
<dbReference type="AlphaFoldDB" id="A0A4S8IGS3"/>
<dbReference type="CDD" id="cd15798">
    <property type="entry name" value="PMEI-like_3"/>
    <property type="match status" value="1"/>
</dbReference>
<accession>A0A4S8IGS3</accession>
<comment type="caution">
    <text evidence="2">The sequence shown here is derived from an EMBL/GenBank/DDBJ whole genome shotgun (WGS) entry which is preliminary data.</text>
</comment>
<dbReference type="SUPFAM" id="SSF101148">
    <property type="entry name" value="Plant invertase/pectin methylesterase inhibitor"/>
    <property type="match status" value="1"/>
</dbReference>
<dbReference type="InterPro" id="IPR006501">
    <property type="entry name" value="Pectinesterase_inhib_dom"/>
</dbReference>
<dbReference type="GO" id="GO:0004857">
    <property type="term" value="F:enzyme inhibitor activity"/>
    <property type="evidence" value="ECO:0007669"/>
    <property type="project" value="InterPro"/>
</dbReference>
<evidence type="ECO:0000313" key="3">
    <source>
        <dbReference type="Proteomes" id="UP000317650"/>
    </source>
</evidence>
<keyword evidence="3" id="KW-1185">Reference proteome</keyword>
<dbReference type="STRING" id="52838.A0A4S8IGS3"/>
<name>A0A4S8IGS3_MUSBA</name>
<dbReference type="Proteomes" id="UP000317650">
    <property type="component" value="Chromosome 9"/>
</dbReference>
<dbReference type="Gene3D" id="1.20.140.40">
    <property type="entry name" value="Invertase/pectin methylesterase inhibitor family protein"/>
    <property type="match status" value="1"/>
</dbReference>
<dbReference type="EMBL" id="PYDT01000010">
    <property type="protein sequence ID" value="THU47189.1"/>
    <property type="molecule type" value="Genomic_DNA"/>
</dbReference>
<organism evidence="2 3">
    <name type="scientific">Musa balbisiana</name>
    <name type="common">Banana</name>
    <dbReference type="NCBI Taxonomy" id="52838"/>
    <lineage>
        <taxon>Eukaryota</taxon>
        <taxon>Viridiplantae</taxon>
        <taxon>Streptophyta</taxon>
        <taxon>Embryophyta</taxon>
        <taxon>Tracheophyta</taxon>
        <taxon>Spermatophyta</taxon>
        <taxon>Magnoliopsida</taxon>
        <taxon>Liliopsida</taxon>
        <taxon>Zingiberales</taxon>
        <taxon>Musaceae</taxon>
        <taxon>Musa</taxon>
    </lineage>
</organism>
<gene>
    <name evidence="2" type="ORF">C4D60_Mb09t12900</name>
</gene>
<evidence type="ECO:0000259" key="1">
    <source>
        <dbReference type="Pfam" id="PF04043"/>
    </source>
</evidence>
<proteinExistence type="predicted"/>
<reference evidence="2 3" key="1">
    <citation type="journal article" date="2019" name="Nat. Plants">
        <title>Genome sequencing of Musa balbisiana reveals subgenome evolution and function divergence in polyploid bananas.</title>
        <authorList>
            <person name="Yao X."/>
        </authorList>
    </citation>
    <scope>NUCLEOTIDE SEQUENCE [LARGE SCALE GENOMIC DNA]</scope>
    <source>
        <strain evidence="3">cv. DH-PKW</strain>
        <tissue evidence="2">Leaves</tissue>
    </source>
</reference>
<sequence>MQSAPVEPLLKASKIDDLRTWLSAVVTDQETCLDGFEGTSDELRGKMEAAMVNCSTQYTSNSLAIAAGIMGITEKLNLPLHRKLLSSVASTARYPPWISSAQRRACTR</sequence>
<evidence type="ECO:0000313" key="2">
    <source>
        <dbReference type="EMBL" id="THU47189.1"/>
    </source>
</evidence>